<reference evidence="10" key="1">
    <citation type="journal article" date="2014" name="Int. J. Syst. Evol. Microbiol.">
        <title>Complete genome sequence of Corynebacterium casei LMG S-19264T (=DSM 44701T), isolated from a smear-ripened cheese.</title>
        <authorList>
            <consortium name="US DOE Joint Genome Institute (JGI-PGF)"/>
            <person name="Walter F."/>
            <person name="Albersmeier A."/>
            <person name="Kalinowski J."/>
            <person name="Ruckert C."/>
        </authorList>
    </citation>
    <scope>NUCLEOTIDE SEQUENCE</scope>
    <source>
        <strain evidence="10">CGMCC 1.12698</strain>
    </source>
</reference>
<dbReference type="NCBIfam" id="TIGR02432">
    <property type="entry name" value="lysidine_TilS_N"/>
    <property type="match status" value="1"/>
</dbReference>
<sequence length="478" mass="55257">MDRMFHQKVTKFISEYDLLKKGSTVVVGVSGGPDSLALLHFLYTQRQAWKLRLVVAHVDHMFRGKESEQEMYFVEEICNRYRIPFEGKRIDVSAYQVEVGVGGQVAARECRYAFFHEVMHKHNADFLALGHHGDDQIETILMRLVRGSTLEGISGMKKKRPFETGYLIRPFLSVTKAEIYAYCEMNNVIHCEDPSNKKEVYTRNRFRKWILPHLQEENPAVHERFMQFSQSLAEDDEYLRMLTVEKMSEVIIRHERDEIAITILPFESLSMPLQRRGIQLILNYLYGNKLTDVSSIHINQILALLRSSNPSGKLNLPNGLTVQRSYSTCIFTFRQKKGKEYQEILSLEGIIHIGNDSTILSSLHTIIPSITNHQYSFLCDLKDISLPLMVRSRKNGDKMTLKGMKGSKKIKDIFIDCKIPKEARDTWPVVVDAKGTIIWLPGVKKSSFEAKEQEVESYLLLQYFSNDTSRRTNDEARY</sequence>
<dbReference type="InterPro" id="IPR015262">
    <property type="entry name" value="tRNA_Ile_lys_synt_subst-bd"/>
</dbReference>
<comment type="subcellular location">
    <subcellularLocation>
        <location evidence="1 8">Cytoplasm</location>
    </subcellularLocation>
</comment>
<comment type="function">
    <text evidence="8">Ligates lysine onto the cytidine present at position 34 of the AUA codon-specific tRNA(Ile) that contains the anticodon CAU, in an ATP-dependent manner. Cytidine is converted to lysidine, thus changing the amino acid specificity of the tRNA from methionine to isoleucine.</text>
</comment>
<dbReference type="InterPro" id="IPR012795">
    <property type="entry name" value="tRNA_Ile_lys_synt_N"/>
</dbReference>
<dbReference type="GO" id="GO:0006400">
    <property type="term" value="P:tRNA modification"/>
    <property type="evidence" value="ECO:0007669"/>
    <property type="project" value="UniProtKB-UniRule"/>
</dbReference>
<dbReference type="SUPFAM" id="SSF82829">
    <property type="entry name" value="MesJ substrate recognition domain-like"/>
    <property type="match status" value="1"/>
</dbReference>
<evidence type="ECO:0000256" key="7">
    <source>
        <dbReference type="ARBA" id="ARBA00048539"/>
    </source>
</evidence>
<reference evidence="10" key="2">
    <citation type="submission" date="2020-09" db="EMBL/GenBank/DDBJ databases">
        <authorList>
            <person name="Sun Q."/>
            <person name="Zhou Y."/>
        </authorList>
    </citation>
    <scope>NUCLEOTIDE SEQUENCE</scope>
    <source>
        <strain evidence="10">CGMCC 1.12698</strain>
    </source>
</reference>
<dbReference type="EC" id="6.3.4.19" evidence="8"/>
<dbReference type="NCBIfam" id="TIGR02433">
    <property type="entry name" value="lysidine_TilS_C"/>
    <property type="match status" value="1"/>
</dbReference>
<dbReference type="GO" id="GO:0005737">
    <property type="term" value="C:cytoplasm"/>
    <property type="evidence" value="ECO:0007669"/>
    <property type="project" value="UniProtKB-SubCell"/>
</dbReference>
<evidence type="ECO:0000256" key="5">
    <source>
        <dbReference type="ARBA" id="ARBA00022741"/>
    </source>
</evidence>
<comment type="similarity">
    <text evidence="8">Belongs to the tRNA(Ile)-lysidine synthase family.</text>
</comment>
<evidence type="ECO:0000256" key="1">
    <source>
        <dbReference type="ARBA" id="ARBA00004496"/>
    </source>
</evidence>
<dbReference type="Pfam" id="PF11734">
    <property type="entry name" value="TilS_C"/>
    <property type="match status" value="1"/>
</dbReference>
<name>A0A917ESW2_9BACI</name>
<keyword evidence="6 8" id="KW-0067">ATP-binding</keyword>
<dbReference type="GO" id="GO:0005524">
    <property type="term" value="F:ATP binding"/>
    <property type="evidence" value="ECO:0007669"/>
    <property type="project" value="UniProtKB-UniRule"/>
</dbReference>
<dbReference type="GO" id="GO:0032267">
    <property type="term" value="F:tRNA(Ile)-lysidine synthase activity"/>
    <property type="evidence" value="ECO:0007669"/>
    <property type="project" value="UniProtKB-EC"/>
</dbReference>
<evidence type="ECO:0000256" key="2">
    <source>
        <dbReference type="ARBA" id="ARBA00022490"/>
    </source>
</evidence>
<keyword evidence="3 8" id="KW-0436">Ligase</keyword>
<dbReference type="InterPro" id="IPR012094">
    <property type="entry name" value="tRNA_Ile_lys_synt"/>
</dbReference>
<accession>A0A917ESW2</accession>
<comment type="caution">
    <text evidence="10">The sequence shown here is derived from an EMBL/GenBank/DDBJ whole genome shotgun (WGS) entry which is preliminary data.</text>
</comment>
<dbReference type="SUPFAM" id="SSF52402">
    <property type="entry name" value="Adenine nucleotide alpha hydrolases-like"/>
    <property type="match status" value="1"/>
</dbReference>
<evidence type="ECO:0000256" key="8">
    <source>
        <dbReference type="HAMAP-Rule" id="MF_01161"/>
    </source>
</evidence>
<evidence type="ECO:0000313" key="10">
    <source>
        <dbReference type="EMBL" id="GGE84777.1"/>
    </source>
</evidence>
<dbReference type="SUPFAM" id="SSF56037">
    <property type="entry name" value="PheT/TilS domain"/>
    <property type="match status" value="1"/>
</dbReference>
<evidence type="ECO:0000256" key="4">
    <source>
        <dbReference type="ARBA" id="ARBA00022694"/>
    </source>
</evidence>
<dbReference type="PANTHER" id="PTHR43033">
    <property type="entry name" value="TRNA(ILE)-LYSIDINE SYNTHASE-RELATED"/>
    <property type="match status" value="1"/>
</dbReference>
<dbReference type="AlphaFoldDB" id="A0A917ESW2"/>
<evidence type="ECO:0000259" key="9">
    <source>
        <dbReference type="SMART" id="SM00977"/>
    </source>
</evidence>
<dbReference type="CDD" id="cd01992">
    <property type="entry name" value="TilS_N"/>
    <property type="match status" value="1"/>
</dbReference>
<dbReference type="PANTHER" id="PTHR43033:SF1">
    <property type="entry name" value="TRNA(ILE)-LYSIDINE SYNTHASE-RELATED"/>
    <property type="match status" value="1"/>
</dbReference>
<dbReference type="SMART" id="SM00977">
    <property type="entry name" value="TilS_C"/>
    <property type="match status" value="1"/>
</dbReference>
<comment type="domain">
    <text evidence="8">The N-terminal region contains the highly conserved SGGXDS motif, predicted to be a P-loop motif involved in ATP binding.</text>
</comment>
<dbReference type="HAMAP" id="MF_01161">
    <property type="entry name" value="tRNA_Ile_lys_synt"/>
    <property type="match status" value="1"/>
</dbReference>
<dbReference type="EMBL" id="BMFK01000008">
    <property type="protein sequence ID" value="GGE84777.1"/>
    <property type="molecule type" value="Genomic_DNA"/>
</dbReference>
<dbReference type="Pfam" id="PF01171">
    <property type="entry name" value="ATP_bind_3"/>
    <property type="match status" value="1"/>
</dbReference>
<dbReference type="Gene3D" id="3.40.50.620">
    <property type="entry name" value="HUPs"/>
    <property type="match status" value="1"/>
</dbReference>
<keyword evidence="5 8" id="KW-0547">Nucleotide-binding</keyword>
<gene>
    <name evidence="8 10" type="primary">tilS</name>
    <name evidence="10" type="ORF">GCM10007140_37870</name>
</gene>
<feature type="domain" description="Lysidine-tRNA(Ile) synthetase C-terminal" evidence="9">
    <location>
        <begin position="388"/>
        <end position="461"/>
    </location>
</feature>
<dbReference type="InterPro" id="IPR012796">
    <property type="entry name" value="Lysidine-tRNA-synth_C"/>
</dbReference>
<protein>
    <recommendedName>
        <fullName evidence="8">tRNA(Ile)-lysidine synthase</fullName>
        <ecNumber evidence="8">6.3.4.19</ecNumber>
    </recommendedName>
    <alternativeName>
        <fullName evidence="8">tRNA(Ile)-2-lysyl-cytidine synthase</fullName>
    </alternativeName>
    <alternativeName>
        <fullName evidence="8">tRNA(Ile)-lysidine synthetase</fullName>
    </alternativeName>
</protein>
<keyword evidence="2 8" id="KW-0963">Cytoplasm</keyword>
<dbReference type="InterPro" id="IPR014729">
    <property type="entry name" value="Rossmann-like_a/b/a_fold"/>
</dbReference>
<evidence type="ECO:0000256" key="6">
    <source>
        <dbReference type="ARBA" id="ARBA00022840"/>
    </source>
</evidence>
<dbReference type="InterPro" id="IPR011063">
    <property type="entry name" value="TilS/TtcA_N"/>
</dbReference>
<dbReference type="Proteomes" id="UP000605259">
    <property type="component" value="Unassembled WGS sequence"/>
</dbReference>
<keyword evidence="4 8" id="KW-0819">tRNA processing</keyword>
<evidence type="ECO:0000256" key="3">
    <source>
        <dbReference type="ARBA" id="ARBA00022598"/>
    </source>
</evidence>
<feature type="binding site" evidence="8">
    <location>
        <begin position="30"/>
        <end position="35"/>
    </location>
    <ligand>
        <name>ATP</name>
        <dbReference type="ChEBI" id="CHEBI:30616"/>
    </ligand>
</feature>
<comment type="catalytic activity">
    <reaction evidence="7 8">
        <text>cytidine(34) in tRNA(Ile2) + L-lysine + ATP = lysidine(34) in tRNA(Ile2) + AMP + diphosphate + H(+)</text>
        <dbReference type="Rhea" id="RHEA:43744"/>
        <dbReference type="Rhea" id="RHEA-COMP:10625"/>
        <dbReference type="Rhea" id="RHEA-COMP:10670"/>
        <dbReference type="ChEBI" id="CHEBI:15378"/>
        <dbReference type="ChEBI" id="CHEBI:30616"/>
        <dbReference type="ChEBI" id="CHEBI:32551"/>
        <dbReference type="ChEBI" id="CHEBI:33019"/>
        <dbReference type="ChEBI" id="CHEBI:82748"/>
        <dbReference type="ChEBI" id="CHEBI:83665"/>
        <dbReference type="ChEBI" id="CHEBI:456215"/>
        <dbReference type="EC" id="6.3.4.19"/>
    </reaction>
</comment>
<keyword evidence="11" id="KW-1185">Reference proteome</keyword>
<proteinExistence type="inferred from homology"/>
<dbReference type="Pfam" id="PF09179">
    <property type="entry name" value="TilS"/>
    <property type="match status" value="1"/>
</dbReference>
<dbReference type="Gene3D" id="3.30.465.60">
    <property type="match status" value="1"/>
</dbReference>
<organism evidence="10 11">
    <name type="scientific">Priestia taiwanensis</name>
    <dbReference type="NCBI Taxonomy" id="1347902"/>
    <lineage>
        <taxon>Bacteria</taxon>
        <taxon>Bacillati</taxon>
        <taxon>Bacillota</taxon>
        <taxon>Bacilli</taxon>
        <taxon>Bacillales</taxon>
        <taxon>Bacillaceae</taxon>
        <taxon>Priestia</taxon>
    </lineage>
</organism>
<evidence type="ECO:0000313" key="11">
    <source>
        <dbReference type="Proteomes" id="UP000605259"/>
    </source>
</evidence>